<dbReference type="HAMAP" id="MF_00107">
    <property type="entry name" value="IspF"/>
    <property type="match status" value="1"/>
</dbReference>
<organism evidence="14 15">
    <name type="scientific">Penicillium freii</name>
    <dbReference type="NCBI Taxonomy" id="48697"/>
    <lineage>
        <taxon>Eukaryota</taxon>
        <taxon>Fungi</taxon>
        <taxon>Dikarya</taxon>
        <taxon>Ascomycota</taxon>
        <taxon>Pezizomycotina</taxon>
        <taxon>Eurotiomycetes</taxon>
        <taxon>Eurotiomycetidae</taxon>
        <taxon>Eurotiales</taxon>
        <taxon>Aspergillaceae</taxon>
        <taxon>Penicillium</taxon>
    </lineage>
</organism>
<dbReference type="SUPFAM" id="SSF53448">
    <property type="entry name" value="Nucleotide-diphospho-sugar transferases"/>
    <property type="match status" value="1"/>
</dbReference>
<dbReference type="PANTHER" id="PTHR43181:SF1">
    <property type="entry name" value="2-C-METHYL-D-ERYTHRITOL 2,4-CYCLODIPHOSPHATE SYNTHASE, CHLOROPLASTIC"/>
    <property type="match status" value="1"/>
</dbReference>
<keyword evidence="9" id="KW-0414">Isoprene biosynthesis</keyword>
<dbReference type="GO" id="GO:0019288">
    <property type="term" value="P:isopentenyl diphosphate biosynthetic process, methylerythritol 4-phosphate pathway"/>
    <property type="evidence" value="ECO:0007669"/>
    <property type="project" value="UniProtKB-UniPathway"/>
</dbReference>
<dbReference type="InterPro" id="IPR003526">
    <property type="entry name" value="MECDP_synthase"/>
</dbReference>
<dbReference type="Gene3D" id="3.30.1330.50">
    <property type="entry name" value="2-C-methyl-D-erythritol 2,4-cyclodiphosphate synthase"/>
    <property type="match status" value="1"/>
</dbReference>
<dbReference type="InterPro" id="IPR026596">
    <property type="entry name" value="IspD/F"/>
</dbReference>
<evidence type="ECO:0000256" key="3">
    <source>
        <dbReference type="ARBA" id="ARBA00004709"/>
    </source>
</evidence>
<proteinExistence type="inferred from homology"/>
<dbReference type="OrthoDB" id="2015434at2759"/>
<name>A0A117NNF8_PENFR</name>
<dbReference type="Pfam" id="PF01128">
    <property type="entry name" value="IspD"/>
    <property type="match status" value="1"/>
</dbReference>
<evidence type="ECO:0000256" key="1">
    <source>
        <dbReference type="ARBA" id="ARBA00000200"/>
    </source>
</evidence>
<dbReference type="GO" id="GO:0008685">
    <property type="term" value="F:2-C-methyl-D-erythritol 2,4-cyclodiphosphate synthase activity"/>
    <property type="evidence" value="ECO:0007669"/>
    <property type="project" value="UniProtKB-EC"/>
</dbReference>
<dbReference type="GO" id="GO:0046872">
    <property type="term" value="F:metal ion binding"/>
    <property type="evidence" value="ECO:0007669"/>
    <property type="project" value="UniProtKB-KW"/>
</dbReference>
<evidence type="ECO:0000256" key="9">
    <source>
        <dbReference type="ARBA" id="ARBA00023229"/>
    </source>
</evidence>
<dbReference type="InterPro" id="IPR020555">
    <property type="entry name" value="MECDP_synthase_CS"/>
</dbReference>
<dbReference type="UniPathway" id="UPA00056">
    <property type="reaction ID" value="UER00095"/>
</dbReference>
<dbReference type="NCBIfam" id="TIGR00151">
    <property type="entry name" value="ispF"/>
    <property type="match status" value="1"/>
</dbReference>
<evidence type="ECO:0000256" key="8">
    <source>
        <dbReference type="ARBA" id="ARBA00022723"/>
    </source>
</evidence>
<evidence type="ECO:0000256" key="11">
    <source>
        <dbReference type="ARBA" id="ARBA00023268"/>
    </source>
</evidence>
<dbReference type="FunFam" id="3.90.550.10:FF:000003">
    <property type="entry name" value="2-C-methyl-D-erythritol 4-phosphate cytidylyltransferase"/>
    <property type="match status" value="1"/>
</dbReference>
<evidence type="ECO:0000313" key="14">
    <source>
        <dbReference type="EMBL" id="KUM60785.1"/>
    </source>
</evidence>
<dbReference type="HAMAP" id="MF_01520">
    <property type="entry name" value="IspDF"/>
    <property type="match status" value="1"/>
</dbReference>
<dbReference type="NCBIfam" id="TIGR00453">
    <property type="entry name" value="ispD"/>
    <property type="match status" value="1"/>
</dbReference>
<comment type="catalytic activity">
    <reaction evidence="1">
        <text>4-CDP-2-C-methyl-D-erythritol 2-phosphate = 2-C-methyl-D-erythritol 2,4-cyclic diphosphate + CMP</text>
        <dbReference type="Rhea" id="RHEA:23864"/>
        <dbReference type="ChEBI" id="CHEBI:57919"/>
        <dbReference type="ChEBI" id="CHEBI:58483"/>
        <dbReference type="ChEBI" id="CHEBI:60377"/>
        <dbReference type="EC" id="4.6.1.12"/>
    </reaction>
</comment>
<keyword evidence="15" id="KW-1185">Reference proteome</keyword>
<keyword evidence="7" id="KW-0548">Nucleotidyltransferase</keyword>
<keyword evidence="10" id="KW-0456">Lyase</keyword>
<evidence type="ECO:0000256" key="4">
    <source>
        <dbReference type="ARBA" id="ARBA00009789"/>
    </source>
</evidence>
<dbReference type="Gene3D" id="3.90.550.10">
    <property type="entry name" value="Spore Coat Polysaccharide Biosynthesis Protein SpsA, Chain A"/>
    <property type="match status" value="1"/>
</dbReference>
<accession>A0A117NNF8</accession>
<evidence type="ECO:0000313" key="15">
    <source>
        <dbReference type="Proteomes" id="UP000055045"/>
    </source>
</evidence>
<evidence type="ECO:0000256" key="5">
    <source>
        <dbReference type="ARBA" id="ARBA00012579"/>
    </source>
</evidence>
<keyword evidence="6" id="KW-0808">Transferase</keyword>
<dbReference type="InterPro" id="IPR034683">
    <property type="entry name" value="IspD/TarI"/>
</dbReference>
<dbReference type="EC" id="4.6.1.12" evidence="5"/>
<gene>
    <name evidence="14" type="ORF">ACN42_g6335</name>
</gene>
<dbReference type="Pfam" id="PF02542">
    <property type="entry name" value="YgbB"/>
    <property type="match status" value="1"/>
</dbReference>
<dbReference type="CDD" id="cd00554">
    <property type="entry name" value="MECDP_synthase"/>
    <property type="match status" value="1"/>
</dbReference>
<comment type="pathway">
    <text evidence="3">Isoprenoid biosynthesis; isopentenyl diphosphate biosynthesis via DXP pathway; isopentenyl diphosphate from 1-deoxy-D-xylulose 5-phosphate: step 4/6.</text>
</comment>
<dbReference type="CDD" id="cd02516">
    <property type="entry name" value="CDP-ME_synthetase"/>
    <property type="match status" value="1"/>
</dbReference>
<dbReference type="NCBIfam" id="NF006899">
    <property type="entry name" value="PRK09382.1"/>
    <property type="match status" value="1"/>
</dbReference>
<dbReference type="Proteomes" id="UP000055045">
    <property type="component" value="Unassembled WGS sequence"/>
</dbReference>
<feature type="domain" description="2-C-methyl-D-erythritol 2,4-cyclodiphosphate synthase" evidence="13">
    <location>
        <begin position="246"/>
        <end position="398"/>
    </location>
</feature>
<comment type="caution">
    <text evidence="14">The sequence shown here is derived from an EMBL/GenBank/DDBJ whole genome shotgun (WGS) entry which is preliminary data.</text>
</comment>
<protein>
    <recommendedName>
        <fullName evidence="12">2-C-methyl-D-erythritol 4-phosphate cytidylyltransferase, chloroplastic</fullName>
        <ecNumber evidence="5">4.6.1.12</ecNumber>
    </recommendedName>
</protein>
<reference evidence="14 15" key="1">
    <citation type="submission" date="2015-10" db="EMBL/GenBank/DDBJ databases">
        <title>Genome sequencing of Penicillium freii.</title>
        <authorList>
            <person name="Nguyen H.D."/>
            <person name="Visagie C.M."/>
            <person name="Seifert K.A."/>
        </authorList>
    </citation>
    <scope>NUCLEOTIDE SEQUENCE [LARGE SCALE GENOMIC DNA]</scope>
    <source>
        <strain evidence="14 15">DAOM 242723</strain>
    </source>
</reference>
<dbReference type="PROSITE" id="PS01350">
    <property type="entry name" value="ISPF"/>
    <property type="match status" value="1"/>
</dbReference>
<evidence type="ECO:0000256" key="12">
    <source>
        <dbReference type="ARBA" id="ARBA00069967"/>
    </source>
</evidence>
<dbReference type="InterPro" id="IPR036571">
    <property type="entry name" value="MECDP_synthase_sf"/>
</dbReference>
<evidence type="ECO:0000259" key="13">
    <source>
        <dbReference type="Pfam" id="PF02542"/>
    </source>
</evidence>
<evidence type="ECO:0000256" key="6">
    <source>
        <dbReference type="ARBA" id="ARBA00022679"/>
    </source>
</evidence>
<keyword evidence="8" id="KW-0479">Metal-binding</keyword>
<dbReference type="InterPro" id="IPR029044">
    <property type="entry name" value="Nucleotide-diphossugar_trans"/>
</dbReference>
<evidence type="ECO:0000256" key="2">
    <source>
        <dbReference type="ARBA" id="ARBA00001968"/>
    </source>
</evidence>
<sequence>MSTLTEKPTIGIVILAAGRGTRAGQGCQKAYRRIGGDTVLNRVLKLFRSWNTHCPIVIVHHADDTSLLEASIDCDFNIHTTTGGVERQASVLHGLRFLSSLPKSPSHVFIHDAARPFASHTLLNDVLESLIKEPLTGVIPAIAVSDTLKRTDSNGLIKATVPRDGLFRAQTPQAFKLQTILNLHERAATSASLYTDDASLLEEAGLPVRIVQGDSQNIKLTYSSDFEEGERLLRATGPTAASVPDVRVGHGYDTHRLVPGEEITLCGVKIPHTSTLLGHSDADVGLHALTNAFLGTISAADIGSHFSPKDVRWKGASSDRFLRHAADLVKQGGGVITHCDVSFVCEKPRISDHRDAMRDYVAGIVGLDRSRVSVKAGTNEQNGFVGREEGIVAFATATAVFPTG</sequence>
<comment type="cofactor">
    <cofactor evidence="2">
        <name>a divalent metal cation</name>
        <dbReference type="ChEBI" id="CHEBI:60240"/>
    </cofactor>
</comment>
<dbReference type="EMBL" id="LLXE01000160">
    <property type="protein sequence ID" value="KUM60785.1"/>
    <property type="molecule type" value="Genomic_DNA"/>
</dbReference>
<dbReference type="SUPFAM" id="SSF69765">
    <property type="entry name" value="IpsF-like"/>
    <property type="match status" value="1"/>
</dbReference>
<keyword evidence="11" id="KW-0511">Multifunctional enzyme</keyword>
<evidence type="ECO:0000256" key="7">
    <source>
        <dbReference type="ARBA" id="ARBA00022695"/>
    </source>
</evidence>
<dbReference type="AlphaFoldDB" id="A0A117NNF8"/>
<dbReference type="GO" id="GO:0016114">
    <property type="term" value="P:terpenoid biosynthetic process"/>
    <property type="evidence" value="ECO:0007669"/>
    <property type="project" value="InterPro"/>
</dbReference>
<evidence type="ECO:0000256" key="10">
    <source>
        <dbReference type="ARBA" id="ARBA00023239"/>
    </source>
</evidence>
<comment type="similarity">
    <text evidence="4">Belongs to the IspD/TarI cytidylyltransferase family. IspD subfamily.</text>
</comment>
<dbReference type="GO" id="GO:0050518">
    <property type="term" value="F:2-C-methyl-D-erythritol 4-phosphate cytidylyltransferase activity"/>
    <property type="evidence" value="ECO:0007669"/>
    <property type="project" value="InterPro"/>
</dbReference>
<dbReference type="PANTHER" id="PTHR43181">
    <property type="entry name" value="2-C-METHYL-D-ERYTHRITOL 2,4-CYCLODIPHOSPHATE SYNTHASE, CHLOROPLASTIC"/>
    <property type="match status" value="1"/>
</dbReference>
<dbReference type="InterPro" id="IPR001228">
    <property type="entry name" value="IspD"/>
</dbReference>
<dbReference type="STRING" id="48697.A0A117NNF8"/>